<keyword evidence="1 4" id="KW-0805">Transcription regulation</keyword>
<keyword evidence="7" id="KW-1185">Reference proteome</keyword>
<keyword evidence="3 4" id="KW-0804">Transcription</keyword>
<name>A0A5C4RU71_9GAMM</name>
<dbReference type="InterPro" id="IPR052362">
    <property type="entry name" value="HTH-GbsR_regulator"/>
</dbReference>
<sequence>MSVEAAPYAVDPLSPLSRRFVLHWGEMGSRWGVNRTVAQVHALLFLSGRPMDAEEIAGTLVVARSNVSNSLRELINLKLVRVSHKVGERRDHFETSKDVWELFRTVVRERKAREFDPTVAMLRELSADPGFAAEDAGARQRMQDTLALMTALSSWGEEMLRLEPATLMKVMKLGSRIQKLLRDGDGK</sequence>
<evidence type="ECO:0000256" key="2">
    <source>
        <dbReference type="ARBA" id="ARBA00023125"/>
    </source>
</evidence>
<dbReference type="InterPro" id="IPR036388">
    <property type="entry name" value="WH-like_DNA-bd_sf"/>
</dbReference>
<evidence type="ECO:0000313" key="7">
    <source>
        <dbReference type="Proteomes" id="UP000305760"/>
    </source>
</evidence>
<protein>
    <recommendedName>
        <fullName evidence="4">HTH-type transcriptional regulator</fullName>
    </recommendedName>
</protein>
<dbReference type="RefSeq" id="WP_139445492.1">
    <property type="nucleotide sequence ID" value="NZ_SMDR01000001.1"/>
</dbReference>
<evidence type="ECO:0000259" key="5">
    <source>
        <dbReference type="Pfam" id="PF12802"/>
    </source>
</evidence>
<dbReference type="PANTHER" id="PTHR38465">
    <property type="entry name" value="HTH-TYPE TRANSCRIPTIONAL REGULATOR MJ1563-RELATED"/>
    <property type="match status" value="1"/>
</dbReference>
<evidence type="ECO:0000256" key="3">
    <source>
        <dbReference type="ARBA" id="ARBA00023163"/>
    </source>
</evidence>
<comment type="similarity">
    <text evidence="4">Belongs to the GbsR family.</text>
</comment>
<dbReference type="InterPro" id="IPR000835">
    <property type="entry name" value="HTH_MarR-typ"/>
</dbReference>
<dbReference type="SUPFAM" id="SSF46785">
    <property type="entry name" value="Winged helix' DNA-binding domain"/>
    <property type="match status" value="1"/>
</dbReference>
<dbReference type="EMBL" id="SMDR01000001">
    <property type="protein sequence ID" value="TNJ34766.1"/>
    <property type="molecule type" value="Genomic_DNA"/>
</dbReference>
<organism evidence="6 7">
    <name type="scientific">Arenimonas terrae</name>
    <dbReference type="NCBI Taxonomy" id="2546226"/>
    <lineage>
        <taxon>Bacteria</taxon>
        <taxon>Pseudomonadati</taxon>
        <taxon>Pseudomonadota</taxon>
        <taxon>Gammaproteobacteria</taxon>
        <taxon>Lysobacterales</taxon>
        <taxon>Lysobacteraceae</taxon>
        <taxon>Arenimonas</taxon>
    </lineage>
</organism>
<dbReference type="Proteomes" id="UP000305760">
    <property type="component" value="Unassembled WGS sequence"/>
</dbReference>
<dbReference type="GO" id="GO:0003677">
    <property type="term" value="F:DNA binding"/>
    <property type="evidence" value="ECO:0007669"/>
    <property type="project" value="UniProtKB-UniRule"/>
</dbReference>
<comment type="caution">
    <text evidence="6">The sequence shown here is derived from an EMBL/GenBank/DDBJ whole genome shotgun (WGS) entry which is preliminary data.</text>
</comment>
<accession>A0A5C4RU71</accession>
<keyword evidence="2 4" id="KW-0238">DNA-binding</keyword>
<dbReference type="AlphaFoldDB" id="A0A5C4RU71"/>
<evidence type="ECO:0000256" key="4">
    <source>
        <dbReference type="PIRNR" id="PIRNR006707"/>
    </source>
</evidence>
<reference evidence="6 7" key="1">
    <citation type="submission" date="2019-03" db="EMBL/GenBank/DDBJ databases">
        <title>Arenimonas daejeonensis sp. nov., isolated from compost.</title>
        <authorList>
            <person name="Jeon C.O."/>
        </authorList>
    </citation>
    <scope>NUCLEOTIDE SEQUENCE [LARGE SCALE GENOMIC DNA]</scope>
    <source>
        <strain evidence="6 7">R29</strain>
    </source>
</reference>
<gene>
    <name evidence="6" type="ORF">E1B00_03010</name>
</gene>
<feature type="domain" description="HTH marR-type" evidence="5">
    <location>
        <begin position="32"/>
        <end position="89"/>
    </location>
</feature>
<dbReference type="PANTHER" id="PTHR38465:SF1">
    <property type="entry name" value="HTH-TYPE TRANSCRIPTIONAL REGULATOR MJ1563-RELATED"/>
    <property type="match status" value="1"/>
</dbReference>
<evidence type="ECO:0000256" key="1">
    <source>
        <dbReference type="ARBA" id="ARBA00023015"/>
    </source>
</evidence>
<evidence type="ECO:0000313" key="6">
    <source>
        <dbReference type="EMBL" id="TNJ34766.1"/>
    </source>
</evidence>
<proteinExistence type="inferred from homology"/>
<dbReference type="Pfam" id="PF12802">
    <property type="entry name" value="MarR_2"/>
    <property type="match status" value="1"/>
</dbReference>
<dbReference type="PIRSF" id="PIRSF006707">
    <property type="entry name" value="MJ1563"/>
    <property type="match status" value="1"/>
</dbReference>
<dbReference type="InterPro" id="IPR026282">
    <property type="entry name" value="MJ1563"/>
</dbReference>
<dbReference type="OrthoDB" id="9792628at2"/>
<dbReference type="InterPro" id="IPR036390">
    <property type="entry name" value="WH_DNA-bd_sf"/>
</dbReference>
<dbReference type="Gene3D" id="1.10.10.10">
    <property type="entry name" value="Winged helix-like DNA-binding domain superfamily/Winged helix DNA-binding domain"/>
    <property type="match status" value="1"/>
</dbReference>